<dbReference type="HOGENOM" id="CLU_072799_7_0_6"/>
<organism evidence="3 4">
    <name type="scientific">Bermanella marisrubri</name>
    <dbReference type="NCBI Taxonomy" id="207949"/>
    <lineage>
        <taxon>Bacteria</taxon>
        <taxon>Pseudomonadati</taxon>
        <taxon>Pseudomonadota</taxon>
        <taxon>Gammaproteobacteria</taxon>
        <taxon>Oceanospirillales</taxon>
        <taxon>Oceanospirillaceae</taxon>
        <taxon>Bermanella</taxon>
    </lineage>
</organism>
<accession>Q1MXQ6</accession>
<reference evidence="3 4" key="1">
    <citation type="submission" date="2006-03" db="EMBL/GenBank/DDBJ databases">
        <authorList>
            <person name="Pinhassi J."/>
            <person name="Pedros-Alio C."/>
            <person name="Ferriera S."/>
            <person name="Johnson J."/>
            <person name="Kravitz S."/>
            <person name="Halpern A."/>
            <person name="Remington K."/>
            <person name="Beeson K."/>
            <person name="Tran B."/>
            <person name="Rogers Y.-H."/>
            <person name="Friedman R."/>
            <person name="Venter J.C."/>
        </authorList>
    </citation>
    <scope>NUCLEOTIDE SEQUENCE [LARGE SCALE GENOMIC DNA]</scope>
    <source>
        <strain evidence="3 4">RED65</strain>
    </source>
</reference>
<sequence>MLSSKNKNPGHFDTLISNNAEIKGDLHFSGGLHIDGKVSGNIFADADSNAVVRISETGIVEGEIKAPNIIINGRIVGNVYSASHLELAKKAMVSGDVHYVMMEMVMGAQVNGSLIHQADPKKGKGRKGKEPALEEVTAEKE</sequence>
<dbReference type="Pfam" id="PF04519">
    <property type="entry name" value="Bactofilin"/>
    <property type="match status" value="1"/>
</dbReference>
<dbReference type="STRING" id="207949.RED65_11827"/>
<dbReference type="AlphaFoldDB" id="Q1MXQ6"/>
<dbReference type="EMBL" id="AAQH01000035">
    <property type="protein sequence ID" value="EAT10761.1"/>
    <property type="molecule type" value="Genomic_DNA"/>
</dbReference>
<proteinExistence type="inferred from homology"/>
<dbReference type="Proteomes" id="UP000004263">
    <property type="component" value="Unassembled WGS sequence"/>
</dbReference>
<name>Q1MXQ6_9GAMM</name>
<protein>
    <submittedName>
        <fullName evidence="3">Integral membrane protein CcmA involved in cell shape determination</fullName>
    </submittedName>
</protein>
<comment type="similarity">
    <text evidence="1">Belongs to the bactofilin family.</text>
</comment>
<evidence type="ECO:0000256" key="2">
    <source>
        <dbReference type="SAM" id="MobiDB-lite"/>
    </source>
</evidence>
<dbReference type="PANTHER" id="PTHR35024:SF4">
    <property type="entry name" value="POLYMER-FORMING CYTOSKELETAL PROTEIN"/>
    <property type="match status" value="1"/>
</dbReference>
<gene>
    <name evidence="3" type="ORF">RED65_11827</name>
</gene>
<comment type="caution">
    <text evidence="3">The sequence shown here is derived from an EMBL/GenBank/DDBJ whole genome shotgun (WGS) entry which is preliminary data.</text>
</comment>
<keyword evidence="4" id="KW-1185">Reference proteome</keyword>
<evidence type="ECO:0000256" key="1">
    <source>
        <dbReference type="ARBA" id="ARBA00044755"/>
    </source>
</evidence>
<evidence type="ECO:0000313" key="3">
    <source>
        <dbReference type="EMBL" id="EAT10761.1"/>
    </source>
</evidence>
<feature type="region of interest" description="Disordered" evidence="2">
    <location>
        <begin position="116"/>
        <end position="141"/>
    </location>
</feature>
<dbReference type="InterPro" id="IPR007607">
    <property type="entry name" value="BacA/B"/>
</dbReference>
<dbReference type="OrthoDB" id="5294247at2"/>
<dbReference type="PANTHER" id="PTHR35024">
    <property type="entry name" value="HYPOTHETICAL CYTOSOLIC PROTEIN"/>
    <property type="match status" value="1"/>
</dbReference>
<feature type="compositionally biased region" description="Basic and acidic residues" evidence="2">
    <location>
        <begin position="118"/>
        <end position="141"/>
    </location>
</feature>
<evidence type="ECO:0000313" key="4">
    <source>
        <dbReference type="Proteomes" id="UP000004263"/>
    </source>
</evidence>
<dbReference type="RefSeq" id="WP_007018811.1">
    <property type="nucleotide sequence ID" value="NZ_CH724118.1"/>
</dbReference>